<gene>
    <name evidence="2" type="ORF">CWC05_23755</name>
</gene>
<dbReference type="PANTHER" id="PTHR10291:SF0">
    <property type="entry name" value="DEHYDRODOLICHYL DIPHOSPHATE SYNTHASE 2"/>
    <property type="match status" value="1"/>
</dbReference>
<evidence type="ECO:0000313" key="2">
    <source>
        <dbReference type="EMBL" id="TMP66843.1"/>
    </source>
</evidence>
<evidence type="ECO:0000313" key="3">
    <source>
        <dbReference type="Proteomes" id="UP000305874"/>
    </source>
</evidence>
<organism evidence="2 3">
    <name type="scientific">Pseudoalteromonas ruthenica</name>
    <dbReference type="NCBI Taxonomy" id="151081"/>
    <lineage>
        <taxon>Bacteria</taxon>
        <taxon>Pseudomonadati</taxon>
        <taxon>Pseudomonadota</taxon>
        <taxon>Gammaproteobacteria</taxon>
        <taxon>Alteromonadales</taxon>
        <taxon>Pseudoalteromonadaceae</taxon>
        <taxon>Pseudoalteromonas</taxon>
    </lineage>
</organism>
<reference evidence="3" key="2">
    <citation type="submission" date="2019-06" db="EMBL/GenBank/DDBJ databases">
        <title>Co-occurence of chitin degradation, pigmentation and bioactivity in marine Pseudoalteromonas.</title>
        <authorList>
            <person name="Sonnenschein E.C."/>
            <person name="Bech P.K."/>
        </authorList>
    </citation>
    <scope>NUCLEOTIDE SEQUENCE [LARGE SCALE GENOMIC DNA]</scope>
    <source>
        <strain evidence="3">S2897</strain>
    </source>
</reference>
<feature type="non-terminal residue" evidence="2">
    <location>
        <position position="1"/>
    </location>
</feature>
<name>A0A5S3Y634_9GAMM</name>
<dbReference type="GO" id="GO:0005829">
    <property type="term" value="C:cytosol"/>
    <property type="evidence" value="ECO:0007669"/>
    <property type="project" value="TreeGrafter"/>
</dbReference>
<proteinExistence type="predicted"/>
<dbReference type="InterPro" id="IPR036424">
    <property type="entry name" value="UPP_synth-like_sf"/>
</dbReference>
<dbReference type="Proteomes" id="UP000305874">
    <property type="component" value="Unassembled WGS sequence"/>
</dbReference>
<dbReference type="Pfam" id="PF01255">
    <property type="entry name" value="Prenyltransf"/>
    <property type="match status" value="1"/>
</dbReference>
<dbReference type="RefSeq" id="WP_171042032.1">
    <property type="nucleotide sequence ID" value="NZ_PNCG01001053.1"/>
</dbReference>
<dbReference type="Gene3D" id="3.40.1180.10">
    <property type="entry name" value="Decaprenyl diphosphate synthase-like"/>
    <property type="match status" value="1"/>
</dbReference>
<dbReference type="GO" id="GO:0016094">
    <property type="term" value="P:polyprenol biosynthetic process"/>
    <property type="evidence" value="ECO:0007669"/>
    <property type="project" value="TreeGrafter"/>
</dbReference>
<dbReference type="AlphaFoldDB" id="A0A5S3Y634"/>
<evidence type="ECO:0000256" key="1">
    <source>
        <dbReference type="ARBA" id="ARBA00022679"/>
    </source>
</evidence>
<comment type="caution">
    <text evidence="2">The sequence shown here is derived from an EMBL/GenBank/DDBJ whole genome shotgun (WGS) entry which is preliminary data.</text>
</comment>
<dbReference type="EMBL" id="PNCG01001053">
    <property type="protein sequence ID" value="TMP66843.1"/>
    <property type="molecule type" value="Genomic_DNA"/>
</dbReference>
<dbReference type="SUPFAM" id="SSF64005">
    <property type="entry name" value="Undecaprenyl diphosphate synthase"/>
    <property type="match status" value="1"/>
</dbReference>
<keyword evidence="1 2" id="KW-0808">Transferase</keyword>
<accession>A0A5S3Y634</accession>
<dbReference type="InterPro" id="IPR001441">
    <property type="entry name" value="UPP_synth-like"/>
</dbReference>
<dbReference type="GO" id="GO:0000287">
    <property type="term" value="F:magnesium ion binding"/>
    <property type="evidence" value="ECO:0007669"/>
    <property type="project" value="TreeGrafter"/>
</dbReference>
<sequence>NTGLQLNIAANYGGRWDIMQAAQKLAMQASEGKIQPSDITEEAITKQLSMAHQSELDLLIRTGGDCRI</sequence>
<reference evidence="2 3" key="1">
    <citation type="submission" date="2017-12" db="EMBL/GenBank/DDBJ databases">
        <authorList>
            <person name="Paulsen S."/>
            <person name="Gram L.K."/>
        </authorList>
    </citation>
    <scope>NUCLEOTIDE SEQUENCE [LARGE SCALE GENOMIC DNA]</scope>
    <source>
        <strain evidence="2 3">S2897</strain>
    </source>
</reference>
<dbReference type="PANTHER" id="PTHR10291">
    <property type="entry name" value="DEHYDRODOLICHYL DIPHOSPHATE SYNTHASE FAMILY MEMBER"/>
    <property type="match status" value="1"/>
</dbReference>
<protein>
    <submittedName>
        <fullName evidence="2">Di-trans,poly-cis-decaprenylcistransferase</fullName>
    </submittedName>
</protein>
<feature type="non-terminal residue" evidence="2">
    <location>
        <position position="68"/>
    </location>
</feature>
<dbReference type="GO" id="GO:0008834">
    <property type="term" value="F:ditrans,polycis-undecaprenyl-diphosphate synthase [(2E,6E)-farnesyl-diphosphate specific] activity"/>
    <property type="evidence" value="ECO:0007669"/>
    <property type="project" value="TreeGrafter"/>
</dbReference>